<dbReference type="GeneID" id="20322620"/>
<dbReference type="EMBL" id="KL596837">
    <property type="protein sequence ID" value="KER23753.1"/>
    <property type="molecule type" value="Genomic_DNA"/>
</dbReference>
<keyword evidence="3" id="KW-1185">Reference proteome</keyword>
<gene>
    <name evidence="2" type="ORF">T265_08441</name>
</gene>
<evidence type="ECO:0000313" key="3">
    <source>
        <dbReference type="Proteomes" id="UP000054324"/>
    </source>
</evidence>
<dbReference type="AlphaFoldDB" id="A0A074Z9G8"/>
<dbReference type="CTD" id="20322620"/>
<proteinExistence type="predicted"/>
<organism evidence="2 3">
    <name type="scientific">Opisthorchis viverrini</name>
    <name type="common">Southeast Asian liver fluke</name>
    <dbReference type="NCBI Taxonomy" id="6198"/>
    <lineage>
        <taxon>Eukaryota</taxon>
        <taxon>Metazoa</taxon>
        <taxon>Spiralia</taxon>
        <taxon>Lophotrochozoa</taxon>
        <taxon>Platyhelminthes</taxon>
        <taxon>Trematoda</taxon>
        <taxon>Digenea</taxon>
        <taxon>Opisthorchiida</taxon>
        <taxon>Opisthorchiata</taxon>
        <taxon>Opisthorchiidae</taxon>
        <taxon>Opisthorchis</taxon>
    </lineage>
</organism>
<feature type="region of interest" description="Disordered" evidence="1">
    <location>
        <begin position="67"/>
        <end position="89"/>
    </location>
</feature>
<evidence type="ECO:0000256" key="1">
    <source>
        <dbReference type="SAM" id="MobiDB-lite"/>
    </source>
</evidence>
<name>A0A074Z9G8_OPIVI</name>
<sequence length="154" mass="17366">MPETSREAQRTMRLTRNPAESLKFDVSRKPNVLHQAASDFSPYDIRGFAIHISFSFQVEHKIDGKSGTAPTCLQPNTAGLRGPPEPDHTAMSRWKFIFPPTTHLPRKRRNEAKETLVPHNSNVNRLQISVFVEISPIWVQVEHKVDGKSGTSPT</sequence>
<evidence type="ECO:0000313" key="2">
    <source>
        <dbReference type="EMBL" id="KER23753.1"/>
    </source>
</evidence>
<feature type="compositionally biased region" description="Polar residues" evidence="1">
    <location>
        <begin position="68"/>
        <end position="77"/>
    </location>
</feature>
<protein>
    <submittedName>
        <fullName evidence="2">Uncharacterized protein</fullName>
    </submittedName>
</protein>
<dbReference type="KEGG" id="ovi:T265_08441"/>
<dbReference type="Proteomes" id="UP000054324">
    <property type="component" value="Unassembled WGS sequence"/>
</dbReference>
<dbReference type="RefSeq" id="XP_009172506.1">
    <property type="nucleotide sequence ID" value="XM_009174242.1"/>
</dbReference>
<reference evidence="2 3" key="1">
    <citation type="submission" date="2013-11" db="EMBL/GenBank/DDBJ databases">
        <title>Opisthorchis viverrini - life in the bile duct.</title>
        <authorList>
            <person name="Young N.D."/>
            <person name="Nagarajan N."/>
            <person name="Lin S.J."/>
            <person name="Korhonen P.K."/>
            <person name="Jex A.R."/>
            <person name="Hall R.S."/>
            <person name="Safavi-Hemami H."/>
            <person name="Kaewkong W."/>
            <person name="Bertrand D."/>
            <person name="Gao S."/>
            <person name="Seet Q."/>
            <person name="Wongkham S."/>
            <person name="Teh B.T."/>
            <person name="Wongkham C."/>
            <person name="Intapan P.M."/>
            <person name="Maleewong W."/>
            <person name="Yang X."/>
            <person name="Hu M."/>
            <person name="Wang Z."/>
            <person name="Hofmann A."/>
            <person name="Sternberg P.W."/>
            <person name="Tan P."/>
            <person name="Wang J."/>
            <person name="Gasser R.B."/>
        </authorList>
    </citation>
    <scope>NUCLEOTIDE SEQUENCE [LARGE SCALE GENOMIC DNA]</scope>
</reference>
<accession>A0A074Z9G8</accession>